<dbReference type="SUPFAM" id="SSF56988">
    <property type="entry name" value="Anthrax protective antigen"/>
    <property type="match status" value="2"/>
</dbReference>
<feature type="domain" description="PA14" evidence="6">
    <location>
        <begin position="255"/>
        <end position="396"/>
    </location>
</feature>
<feature type="domain" description="LysM" evidence="5">
    <location>
        <begin position="55"/>
        <end position="99"/>
    </location>
</feature>
<dbReference type="Pfam" id="PF01476">
    <property type="entry name" value="LysM"/>
    <property type="match status" value="3"/>
</dbReference>
<evidence type="ECO:0000259" key="6">
    <source>
        <dbReference type="PROSITE" id="PS51820"/>
    </source>
</evidence>
<dbReference type="Gene3D" id="1.25.40.20">
    <property type="entry name" value="Ankyrin repeat-containing domain"/>
    <property type="match status" value="3"/>
</dbReference>
<feature type="domain" description="PA14" evidence="6">
    <location>
        <begin position="402"/>
        <end position="539"/>
    </location>
</feature>
<dbReference type="InterPro" id="IPR011658">
    <property type="entry name" value="PA14_dom"/>
</dbReference>
<dbReference type="CDD" id="cd00118">
    <property type="entry name" value="LysM"/>
    <property type="match status" value="3"/>
</dbReference>
<proteinExistence type="predicted"/>
<accession>A0A6B1DVN4</accession>
<dbReference type="InterPro" id="IPR002110">
    <property type="entry name" value="Ankyrin_rpt"/>
</dbReference>
<dbReference type="SUPFAM" id="SSF48403">
    <property type="entry name" value="Ankyrin repeat"/>
    <property type="match status" value="1"/>
</dbReference>
<comment type="caution">
    <text evidence="7">The sequence shown here is derived from an EMBL/GenBank/DDBJ whole genome shotgun (WGS) entry which is preliminary data.</text>
</comment>
<dbReference type="Pfam" id="PF00023">
    <property type="entry name" value="Ank"/>
    <property type="match status" value="2"/>
</dbReference>
<evidence type="ECO:0000256" key="2">
    <source>
        <dbReference type="ARBA" id="ARBA00023043"/>
    </source>
</evidence>
<dbReference type="PROSITE" id="PS50297">
    <property type="entry name" value="ANK_REP_REGION"/>
    <property type="match status" value="3"/>
</dbReference>
<evidence type="ECO:0000313" key="7">
    <source>
        <dbReference type="EMBL" id="MYD90762.1"/>
    </source>
</evidence>
<dbReference type="SMART" id="SM00257">
    <property type="entry name" value="LysM"/>
    <property type="match status" value="3"/>
</dbReference>
<dbReference type="PROSITE" id="PS51820">
    <property type="entry name" value="PA14"/>
    <property type="match status" value="2"/>
</dbReference>
<sequence>MFLLEGNSPTTLRMRLESVSTSCSSIPLRVLGLIVMALLLFAHQNVVAEAQNSHQTHMVRTGDTLVSIAEQYNTTVAQLRQLNNLSETEDLYVGHTLIVSQVSVSTPPPARPVVHSACPVSHAVQRGETLWAIANRYDVSLTGIAQANNLSNNHLIRVGQSLCIPGTTSQPSPTPGPSATLRTGPQPQPNTASYTVLGGDTLFLIARAHGVSVQDLIEANGITDPRRLYPGQVLRIPGSSMVETGNTGTTAATDPTSGFFTVQFFNNLSFTGSPVLTQQVAPGTRYDWGLASPGPQVNPDHFTARLEGQFSFEEGLHRFSVTVDDGMRLYVDNNLVHEAWHDQAATTHEVDVHLTAGLHQVRLDYYERTSSAILWLRWQRLTPGLIAPPPLTPVAPMPVPNPPADAFNLQFFNNVDLSGPPVLTQVAPVGKRFDWGTGSPDPQVHKDNFSARMEGNFHFTEGTHRFSVTADDGLRLYVDGELVLDEWGDSPELTVYKDIELTPGSHHVLLEYYERGGVAVMWLRWQPLFPSNTRVPQTAITPPTPGSGTYTEEDKRALFHAILNNDIVTVRRMIASTGFPRFRNKLSGTALHWAARVDALEIMALLLTYPEADPNVRFDNANSAPWNKNRTPLHEAATHGNAAMSELLLAHGADPSLATRKGFTALHFAASSKHADVVEILLKHNVDPNVQEQFEGNSPLHSATRWKPDPEVLEILLRHRGIRPNLRNHDGQTPLLEAIVFEHSAQVVILLDHPDTNPNIRDEHGWTPLYRAVVNENKDLVELLLDNREIDPNKRNDIGFTALYRAVYDENEDLVELLLDHRKTDPNIDTKKEWTPLFRAVSNGDRDIVEQLLEHDDIDAEIETQGWTPLMLARYEGFDRIARMLERHLGYQG</sequence>
<evidence type="ECO:0000256" key="1">
    <source>
        <dbReference type="ARBA" id="ARBA00022737"/>
    </source>
</evidence>
<dbReference type="Gene3D" id="3.10.350.10">
    <property type="entry name" value="LysM domain"/>
    <property type="match status" value="3"/>
</dbReference>
<feature type="compositionally biased region" description="Polar residues" evidence="4">
    <location>
        <begin position="180"/>
        <end position="191"/>
    </location>
</feature>
<keyword evidence="1" id="KW-0677">Repeat</keyword>
<feature type="domain" description="LysM" evidence="5">
    <location>
        <begin position="192"/>
        <end position="236"/>
    </location>
</feature>
<protein>
    <submittedName>
        <fullName evidence="7">LysM peptidoglycan-binding domain-containing protein</fullName>
    </submittedName>
</protein>
<dbReference type="PROSITE" id="PS51782">
    <property type="entry name" value="LYSM"/>
    <property type="match status" value="3"/>
</dbReference>
<feature type="domain" description="LysM" evidence="5">
    <location>
        <begin position="120"/>
        <end position="164"/>
    </location>
</feature>
<gene>
    <name evidence="7" type="ORF">F4Y08_10575</name>
</gene>
<dbReference type="PANTHER" id="PTHR24198:SF165">
    <property type="entry name" value="ANKYRIN REPEAT-CONTAINING PROTEIN-RELATED"/>
    <property type="match status" value="1"/>
</dbReference>
<dbReference type="InterPro" id="IPR036770">
    <property type="entry name" value="Ankyrin_rpt-contain_sf"/>
</dbReference>
<dbReference type="PROSITE" id="PS50088">
    <property type="entry name" value="ANK_REPEAT"/>
    <property type="match status" value="3"/>
</dbReference>
<feature type="repeat" description="ANK" evidence="3">
    <location>
        <begin position="764"/>
        <end position="787"/>
    </location>
</feature>
<evidence type="ECO:0000256" key="3">
    <source>
        <dbReference type="PROSITE-ProRule" id="PRU00023"/>
    </source>
</evidence>
<reference evidence="7" key="1">
    <citation type="submission" date="2019-09" db="EMBL/GenBank/DDBJ databases">
        <title>Characterisation of the sponge microbiome using genome-centric metagenomics.</title>
        <authorList>
            <person name="Engelberts J.P."/>
            <person name="Robbins S.J."/>
            <person name="De Goeij J.M."/>
            <person name="Aranda M."/>
            <person name="Bell S.C."/>
            <person name="Webster N.S."/>
        </authorList>
    </citation>
    <scope>NUCLEOTIDE SEQUENCE</scope>
    <source>
        <strain evidence="7">SB0662_bin_9</strain>
    </source>
</reference>
<dbReference type="InterPro" id="IPR037524">
    <property type="entry name" value="PA14/GLEYA"/>
</dbReference>
<dbReference type="AlphaFoldDB" id="A0A6B1DVN4"/>
<dbReference type="Pfam" id="PF07691">
    <property type="entry name" value="PA14"/>
    <property type="match status" value="2"/>
</dbReference>
<dbReference type="SUPFAM" id="SSF54106">
    <property type="entry name" value="LysM domain"/>
    <property type="match status" value="3"/>
</dbReference>
<dbReference type="SMART" id="SM00248">
    <property type="entry name" value="ANK"/>
    <property type="match status" value="9"/>
</dbReference>
<keyword evidence="2 3" id="KW-0040">ANK repeat</keyword>
<dbReference type="InterPro" id="IPR018392">
    <property type="entry name" value="LysM"/>
</dbReference>
<dbReference type="EMBL" id="VXPY01000077">
    <property type="protein sequence ID" value="MYD90762.1"/>
    <property type="molecule type" value="Genomic_DNA"/>
</dbReference>
<dbReference type="PANTHER" id="PTHR24198">
    <property type="entry name" value="ANKYRIN REPEAT AND PROTEIN KINASE DOMAIN-CONTAINING PROTEIN"/>
    <property type="match status" value="1"/>
</dbReference>
<dbReference type="Pfam" id="PF12796">
    <property type="entry name" value="Ank_2"/>
    <property type="match status" value="2"/>
</dbReference>
<organism evidence="7">
    <name type="scientific">Caldilineaceae bacterium SB0662_bin_9</name>
    <dbReference type="NCBI Taxonomy" id="2605258"/>
    <lineage>
        <taxon>Bacteria</taxon>
        <taxon>Bacillati</taxon>
        <taxon>Chloroflexota</taxon>
        <taxon>Caldilineae</taxon>
        <taxon>Caldilineales</taxon>
        <taxon>Caldilineaceae</taxon>
    </lineage>
</organism>
<dbReference type="Gene3D" id="2.60.120.380">
    <property type="match status" value="1"/>
</dbReference>
<name>A0A6B1DVN4_9CHLR</name>
<evidence type="ECO:0000259" key="5">
    <source>
        <dbReference type="PROSITE" id="PS51782"/>
    </source>
</evidence>
<feature type="repeat" description="ANK" evidence="3">
    <location>
        <begin position="661"/>
        <end position="693"/>
    </location>
</feature>
<evidence type="ECO:0000256" key="4">
    <source>
        <dbReference type="SAM" id="MobiDB-lite"/>
    </source>
</evidence>
<feature type="region of interest" description="Disordered" evidence="4">
    <location>
        <begin position="166"/>
        <end position="191"/>
    </location>
</feature>
<dbReference type="Gene3D" id="3.90.182.10">
    <property type="entry name" value="Toxin - Anthrax Protective Antigen,domain 1"/>
    <property type="match status" value="1"/>
</dbReference>
<dbReference type="SMART" id="SM00758">
    <property type="entry name" value="PA14"/>
    <property type="match status" value="2"/>
</dbReference>
<feature type="repeat" description="ANK" evidence="3">
    <location>
        <begin position="628"/>
        <end position="660"/>
    </location>
</feature>
<dbReference type="InterPro" id="IPR036779">
    <property type="entry name" value="LysM_dom_sf"/>
</dbReference>